<dbReference type="CDD" id="cd00082">
    <property type="entry name" value="HisKA"/>
    <property type="match status" value="1"/>
</dbReference>
<evidence type="ECO:0000256" key="3">
    <source>
        <dbReference type="ARBA" id="ARBA00022553"/>
    </source>
</evidence>
<dbReference type="InterPro" id="IPR004358">
    <property type="entry name" value="Sig_transdc_His_kin-like_C"/>
</dbReference>
<sequence>MSDYFGNDDNHLKKDFHTESSTCKQLKPYKLSNLPTNILDWIEEHGFDLVIICDVLGRVLYVSRSVNHMLGYDSDTLLGKQMLSYLPQNDQQLIKEWCQNTPNKSKKFTVSIRDVFGKYVWVESTIASIRDEETNCQLFISLYKDITDKREAEEMLIRSEKMSVAGQLAAGVAHEIRNPLTSLKGFVQLLQAGTTKKDEYYKIMIDEIDKINNITSELLFISKPMTDEKNWEKILAMINDVVTLFQSQARLYNIDLVVKSSEDREIYCDKTQIKQVLINLLKNAVEEMLDGGTIVVEVDYNDSLCIVSIIDEGPGIPEHIIHKLKEPFFTTKKDGTGLGLMISNKIVENHQGKIDIVRNKKKGSTFRITIPIAPS</sequence>
<dbReference type="Pfam" id="PF13426">
    <property type="entry name" value="PAS_9"/>
    <property type="match status" value="1"/>
</dbReference>
<dbReference type="SUPFAM" id="SSF55874">
    <property type="entry name" value="ATPase domain of HSP90 chaperone/DNA topoisomerase II/histidine kinase"/>
    <property type="match status" value="1"/>
</dbReference>
<evidence type="ECO:0000259" key="9">
    <source>
        <dbReference type="PROSITE" id="PS50109"/>
    </source>
</evidence>
<dbReference type="PANTHER" id="PTHR43065:SF10">
    <property type="entry name" value="PEROXIDE STRESS-ACTIVATED HISTIDINE KINASE MAK3"/>
    <property type="match status" value="1"/>
</dbReference>
<dbReference type="SUPFAM" id="SSF47384">
    <property type="entry name" value="Homodimeric domain of signal transducing histidine kinase"/>
    <property type="match status" value="1"/>
</dbReference>
<organism evidence="12 13">
    <name type="scientific">Aquibacillus albus</name>
    <dbReference type="NCBI Taxonomy" id="1168171"/>
    <lineage>
        <taxon>Bacteria</taxon>
        <taxon>Bacillati</taxon>
        <taxon>Bacillota</taxon>
        <taxon>Bacilli</taxon>
        <taxon>Bacillales</taxon>
        <taxon>Bacillaceae</taxon>
        <taxon>Aquibacillus</taxon>
    </lineage>
</organism>
<evidence type="ECO:0000313" key="13">
    <source>
        <dbReference type="Proteomes" id="UP001296943"/>
    </source>
</evidence>
<dbReference type="CDD" id="cd00130">
    <property type="entry name" value="PAS"/>
    <property type="match status" value="1"/>
</dbReference>
<dbReference type="PROSITE" id="PS50112">
    <property type="entry name" value="PAS"/>
    <property type="match status" value="1"/>
</dbReference>
<evidence type="ECO:0000256" key="6">
    <source>
        <dbReference type="ARBA" id="ARBA00022777"/>
    </source>
</evidence>
<evidence type="ECO:0000313" key="12">
    <source>
        <dbReference type="EMBL" id="MBM7572131.1"/>
    </source>
</evidence>
<dbReference type="InterPro" id="IPR036097">
    <property type="entry name" value="HisK_dim/P_sf"/>
</dbReference>
<dbReference type="Gene3D" id="1.10.287.130">
    <property type="match status" value="1"/>
</dbReference>
<dbReference type="PROSITE" id="PS50109">
    <property type="entry name" value="HIS_KIN"/>
    <property type="match status" value="1"/>
</dbReference>
<dbReference type="InterPro" id="IPR035965">
    <property type="entry name" value="PAS-like_dom_sf"/>
</dbReference>
<evidence type="ECO:0000256" key="7">
    <source>
        <dbReference type="ARBA" id="ARBA00022840"/>
    </source>
</evidence>
<dbReference type="SMART" id="SM00387">
    <property type="entry name" value="HATPase_c"/>
    <property type="match status" value="1"/>
</dbReference>
<dbReference type="EC" id="2.7.13.3" evidence="2"/>
<dbReference type="SMART" id="SM00388">
    <property type="entry name" value="HisKA"/>
    <property type="match status" value="1"/>
</dbReference>
<dbReference type="InterPro" id="IPR003594">
    <property type="entry name" value="HATPase_dom"/>
</dbReference>
<comment type="caution">
    <text evidence="12">The sequence shown here is derived from an EMBL/GenBank/DDBJ whole genome shotgun (WGS) entry which is preliminary data.</text>
</comment>
<evidence type="ECO:0000256" key="5">
    <source>
        <dbReference type="ARBA" id="ARBA00022741"/>
    </source>
</evidence>
<dbReference type="PRINTS" id="PR00344">
    <property type="entry name" value="BCTRLSENSOR"/>
</dbReference>
<dbReference type="InterPro" id="IPR036890">
    <property type="entry name" value="HATPase_C_sf"/>
</dbReference>
<dbReference type="Proteomes" id="UP001296943">
    <property type="component" value="Unassembled WGS sequence"/>
</dbReference>
<dbReference type="InterPro" id="IPR000700">
    <property type="entry name" value="PAS-assoc_C"/>
</dbReference>
<dbReference type="SUPFAM" id="SSF55785">
    <property type="entry name" value="PYP-like sensor domain (PAS domain)"/>
    <property type="match status" value="1"/>
</dbReference>
<keyword evidence="13" id="KW-1185">Reference proteome</keyword>
<reference evidence="12 13" key="1">
    <citation type="submission" date="2021-01" db="EMBL/GenBank/DDBJ databases">
        <title>Genomic Encyclopedia of Type Strains, Phase IV (KMG-IV): sequencing the most valuable type-strain genomes for metagenomic binning, comparative biology and taxonomic classification.</title>
        <authorList>
            <person name="Goeker M."/>
        </authorList>
    </citation>
    <scope>NUCLEOTIDE SEQUENCE [LARGE SCALE GENOMIC DNA]</scope>
    <source>
        <strain evidence="12 13">DSM 23711</strain>
    </source>
</reference>
<feature type="domain" description="PAC" evidence="11">
    <location>
        <begin position="106"/>
        <end position="158"/>
    </location>
</feature>
<dbReference type="Gene3D" id="3.30.450.20">
    <property type="entry name" value="PAS domain"/>
    <property type="match status" value="1"/>
</dbReference>
<dbReference type="GO" id="GO:0004673">
    <property type="term" value="F:protein histidine kinase activity"/>
    <property type="evidence" value="ECO:0007669"/>
    <property type="project" value="UniProtKB-EC"/>
</dbReference>
<proteinExistence type="predicted"/>
<dbReference type="InterPro" id="IPR005467">
    <property type="entry name" value="His_kinase_dom"/>
</dbReference>
<keyword evidence="3" id="KW-0597">Phosphoprotein</keyword>
<keyword evidence="6 12" id="KW-0418">Kinase</keyword>
<evidence type="ECO:0000256" key="1">
    <source>
        <dbReference type="ARBA" id="ARBA00000085"/>
    </source>
</evidence>
<evidence type="ECO:0000256" key="8">
    <source>
        <dbReference type="ARBA" id="ARBA00023012"/>
    </source>
</evidence>
<keyword evidence="4 12" id="KW-0808">Transferase</keyword>
<dbReference type="Pfam" id="PF02518">
    <property type="entry name" value="HATPase_c"/>
    <property type="match status" value="1"/>
</dbReference>
<dbReference type="Gene3D" id="3.30.565.10">
    <property type="entry name" value="Histidine kinase-like ATPase, C-terminal domain"/>
    <property type="match status" value="1"/>
</dbReference>
<dbReference type="RefSeq" id="WP_204500305.1">
    <property type="nucleotide sequence ID" value="NZ_JAFBDR010000014.1"/>
</dbReference>
<dbReference type="InterPro" id="IPR000014">
    <property type="entry name" value="PAS"/>
</dbReference>
<evidence type="ECO:0000259" key="10">
    <source>
        <dbReference type="PROSITE" id="PS50112"/>
    </source>
</evidence>
<gene>
    <name evidence="12" type="ORF">JOC48_002634</name>
</gene>
<dbReference type="SMART" id="SM00091">
    <property type="entry name" value="PAS"/>
    <property type="match status" value="1"/>
</dbReference>
<evidence type="ECO:0000259" key="11">
    <source>
        <dbReference type="PROSITE" id="PS50113"/>
    </source>
</evidence>
<keyword evidence="5" id="KW-0547">Nucleotide-binding</keyword>
<name>A0ABS2N208_9BACI</name>
<keyword evidence="8" id="KW-0902">Two-component regulatory system</keyword>
<feature type="domain" description="PAS" evidence="10">
    <location>
        <begin position="50"/>
        <end position="105"/>
    </location>
</feature>
<dbReference type="PANTHER" id="PTHR43065">
    <property type="entry name" value="SENSOR HISTIDINE KINASE"/>
    <property type="match status" value="1"/>
</dbReference>
<protein>
    <recommendedName>
        <fullName evidence="2">histidine kinase</fullName>
        <ecNumber evidence="2">2.7.13.3</ecNumber>
    </recommendedName>
</protein>
<evidence type="ECO:0000256" key="4">
    <source>
        <dbReference type="ARBA" id="ARBA00022679"/>
    </source>
</evidence>
<keyword evidence="7" id="KW-0067">ATP-binding</keyword>
<comment type="catalytic activity">
    <reaction evidence="1">
        <text>ATP + protein L-histidine = ADP + protein N-phospho-L-histidine.</text>
        <dbReference type="EC" id="2.7.13.3"/>
    </reaction>
</comment>
<dbReference type="InterPro" id="IPR003661">
    <property type="entry name" value="HisK_dim/P_dom"/>
</dbReference>
<dbReference type="NCBIfam" id="TIGR00229">
    <property type="entry name" value="sensory_box"/>
    <property type="match status" value="1"/>
</dbReference>
<evidence type="ECO:0000256" key="2">
    <source>
        <dbReference type="ARBA" id="ARBA00012438"/>
    </source>
</evidence>
<dbReference type="PROSITE" id="PS50113">
    <property type="entry name" value="PAC"/>
    <property type="match status" value="1"/>
</dbReference>
<dbReference type="Pfam" id="PF00512">
    <property type="entry name" value="HisKA"/>
    <property type="match status" value="1"/>
</dbReference>
<dbReference type="EMBL" id="JAFBDR010000014">
    <property type="protein sequence ID" value="MBM7572131.1"/>
    <property type="molecule type" value="Genomic_DNA"/>
</dbReference>
<accession>A0ABS2N208</accession>
<feature type="domain" description="Histidine kinase" evidence="9">
    <location>
        <begin position="171"/>
        <end position="374"/>
    </location>
</feature>